<evidence type="ECO:0000256" key="6">
    <source>
        <dbReference type="SAM" id="Phobius"/>
    </source>
</evidence>
<sequence length="136" mass="14045">MKSQSGFTLVELIIVIVILGILSAVALPRFIDFSSDAEAAALTSNAAAISSAMSINYAACVIGKDECEDVTDCSIAQVNNVLVQNLDTSKYTGALKTGETAPNANGQSATCTLSATGVADNADFTLIRWVTPPTTP</sequence>
<dbReference type="Proteomes" id="UP000027318">
    <property type="component" value="Unassembled WGS sequence"/>
</dbReference>
<dbReference type="OrthoDB" id="9855335at2"/>
<evidence type="ECO:0000256" key="4">
    <source>
        <dbReference type="ARBA" id="ARBA00022989"/>
    </source>
</evidence>
<dbReference type="GO" id="GO:0016020">
    <property type="term" value="C:membrane"/>
    <property type="evidence" value="ECO:0007669"/>
    <property type="project" value="UniProtKB-SubCell"/>
</dbReference>
<keyword evidence="3 6" id="KW-0812">Transmembrane</keyword>
<dbReference type="InterPro" id="IPR045584">
    <property type="entry name" value="Pilin-like"/>
</dbReference>
<name>A0A063Y5N7_9GAMM</name>
<dbReference type="SUPFAM" id="SSF54523">
    <property type="entry name" value="Pili subunits"/>
    <property type="match status" value="1"/>
</dbReference>
<comment type="caution">
    <text evidence="7">The sequence shown here is derived from an EMBL/GenBank/DDBJ whole genome shotgun (WGS) entry which is preliminary data.</text>
</comment>
<evidence type="ECO:0000313" key="8">
    <source>
        <dbReference type="Proteomes" id="UP000027318"/>
    </source>
</evidence>
<dbReference type="RefSeq" id="WP_084154378.1">
    <property type="nucleotide sequence ID" value="NZ_JMSZ01000016.1"/>
</dbReference>
<evidence type="ECO:0000256" key="3">
    <source>
        <dbReference type="ARBA" id="ARBA00022692"/>
    </source>
</evidence>
<feature type="transmembrane region" description="Helical" evidence="6">
    <location>
        <begin position="6"/>
        <end position="27"/>
    </location>
</feature>
<comment type="subcellular location">
    <subcellularLocation>
        <location evidence="1">Membrane</location>
        <topology evidence="1">Single-pass membrane protein</topology>
    </subcellularLocation>
</comment>
<dbReference type="Pfam" id="PF07963">
    <property type="entry name" value="N_methyl"/>
    <property type="match status" value="1"/>
</dbReference>
<evidence type="ECO:0000256" key="5">
    <source>
        <dbReference type="ARBA" id="ARBA00023136"/>
    </source>
</evidence>
<keyword evidence="2" id="KW-0488">Methylation</keyword>
<reference evidence="7 8" key="1">
    <citation type="journal article" date="2005" name="Int. J. Syst. Evol. Microbiol.">
        <title>Nitrincola lacisaponensis gen. nov., sp. nov., a novel alkaliphilic bacterium isolated from an alkaline, saline lake.</title>
        <authorList>
            <person name="Dimitriu P.A."/>
            <person name="Shukla S.K."/>
            <person name="Conradt J."/>
            <person name="Marquez M.C."/>
            <person name="Ventosa A."/>
            <person name="Maglia A."/>
            <person name="Peyton B.M."/>
            <person name="Pinkart H.C."/>
            <person name="Mormile M.R."/>
        </authorList>
    </citation>
    <scope>NUCLEOTIDE SEQUENCE [LARGE SCALE GENOMIC DNA]</scope>
    <source>
        <strain evidence="7 8">4CA</strain>
    </source>
</reference>
<gene>
    <name evidence="7" type="ORF">ADINL_0673</name>
</gene>
<dbReference type="InterPro" id="IPR012902">
    <property type="entry name" value="N_methyl_site"/>
</dbReference>
<evidence type="ECO:0000256" key="2">
    <source>
        <dbReference type="ARBA" id="ARBA00022481"/>
    </source>
</evidence>
<dbReference type="PANTHER" id="PTHR30093:SF44">
    <property type="entry name" value="TYPE II SECRETION SYSTEM CORE PROTEIN G"/>
    <property type="match status" value="1"/>
</dbReference>
<dbReference type="Gene3D" id="3.30.700.10">
    <property type="entry name" value="Glycoprotein, Type 4 Pilin"/>
    <property type="match status" value="1"/>
</dbReference>
<evidence type="ECO:0000256" key="1">
    <source>
        <dbReference type="ARBA" id="ARBA00004167"/>
    </source>
</evidence>
<dbReference type="PROSITE" id="PS00409">
    <property type="entry name" value="PROKAR_NTER_METHYL"/>
    <property type="match status" value="1"/>
</dbReference>
<evidence type="ECO:0000313" key="7">
    <source>
        <dbReference type="EMBL" id="KDE40081.1"/>
    </source>
</evidence>
<organism evidence="7 8">
    <name type="scientific">Nitrincola lacisaponensis</name>
    <dbReference type="NCBI Taxonomy" id="267850"/>
    <lineage>
        <taxon>Bacteria</taxon>
        <taxon>Pseudomonadati</taxon>
        <taxon>Pseudomonadota</taxon>
        <taxon>Gammaproteobacteria</taxon>
        <taxon>Oceanospirillales</taxon>
        <taxon>Oceanospirillaceae</taxon>
        <taxon>Nitrincola</taxon>
    </lineage>
</organism>
<protein>
    <submittedName>
        <fullName evidence="7">MSHA pilin protein MshA</fullName>
    </submittedName>
</protein>
<dbReference type="EMBL" id="JMSZ01000016">
    <property type="protein sequence ID" value="KDE40081.1"/>
    <property type="molecule type" value="Genomic_DNA"/>
</dbReference>
<accession>A0A063Y5N7</accession>
<keyword evidence="8" id="KW-1185">Reference proteome</keyword>
<dbReference type="PANTHER" id="PTHR30093">
    <property type="entry name" value="GENERAL SECRETION PATHWAY PROTEIN G"/>
    <property type="match status" value="1"/>
</dbReference>
<keyword evidence="5 6" id="KW-0472">Membrane</keyword>
<proteinExistence type="predicted"/>
<dbReference type="AlphaFoldDB" id="A0A063Y5N7"/>
<dbReference type="STRING" id="267850.ADINL_0673"/>
<dbReference type="NCBIfam" id="TIGR02532">
    <property type="entry name" value="IV_pilin_GFxxxE"/>
    <property type="match status" value="1"/>
</dbReference>
<keyword evidence="4 6" id="KW-1133">Transmembrane helix</keyword>